<evidence type="ECO:0000256" key="4">
    <source>
        <dbReference type="ARBA" id="ARBA00006753"/>
    </source>
</evidence>
<comment type="caution">
    <text evidence="19">The sequence shown here is derived from an EMBL/GenBank/DDBJ whole genome shotgun (WGS) entry which is preliminary data.</text>
</comment>
<dbReference type="InterPro" id="IPR022697">
    <property type="entry name" value="HDH_short"/>
</dbReference>
<evidence type="ECO:0000313" key="19">
    <source>
        <dbReference type="EMBL" id="NJC56991.1"/>
    </source>
</evidence>
<dbReference type="EMBL" id="JAATJN010000001">
    <property type="protein sequence ID" value="NJC56991.1"/>
    <property type="molecule type" value="Genomic_DNA"/>
</dbReference>
<dbReference type="SUPFAM" id="SSF51735">
    <property type="entry name" value="NAD(P)-binding Rossmann-fold domains"/>
    <property type="match status" value="1"/>
</dbReference>
<dbReference type="UniPathway" id="UPA00051">
    <property type="reaction ID" value="UER00465"/>
</dbReference>
<evidence type="ECO:0000256" key="11">
    <source>
        <dbReference type="ARBA" id="ARBA00023167"/>
    </source>
</evidence>
<dbReference type="Pfam" id="PF00742">
    <property type="entry name" value="Homoserine_dh"/>
    <property type="match status" value="1"/>
</dbReference>
<evidence type="ECO:0000256" key="3">
    <source>
        <dbReference type="ARBA" id="ARBA00005062"/>
    </source>
</evidence>
<dbReference type="SUPFAM" id="SSF55347">
    <property type="entry name" value="Glyceraldehyde-3-phosphate dehydrogenase-like, C-terminal domain"/>
    <property type="match status" value="1"/>
</dbReference>
<evidence type="ECO:0000256" key="6">
    <source>
        <dbReference type="ARBA" id="ARBA00013376"/>
    </source>
</evidence>
<comment type="function">
    <text evidence="12">Catalyzes the conversion of L-aspartate-beta-semialdehyde (L-Asa) to L-homoserine (L-Hse), the third step in the biosynthesis of threonine and methionine from aspartate.</text>
</comment>
<dbReference type="Proteomes" id="UP000576792">
    <property type="component" value="Unassembled WGS sequence"/>
</dbReference>
<keyword evidence="8" id="KW-0791">Threonine biosynthesis</keyword>
<dbReference type="GO" id="GO:0004412">
    <property type="term" value="F:homoserine dehydrogenase activity"/>
    <property type="evidence" value="ECO:0007669"/>
    <property type="project" value="UniProtKB-EC"/>
</dbReference>
<keyword evidence="20" id="KW-1185">Reference proteome</keyword>
<dbReference type="InterPro" id="IPR036291">
    <property type="entry name" value="NAD(P)-bd_dom_sf"/>
</dbReference>
<dbReference type="FunFam" id="3.30.360.10:FF:000005">
    <property type="entry name" value="Homoserine dehydrogenase"/>
    <property type="match status" value="1"/>
</dbReference>
<dbReference type="EC" id="1.1.1.3" evidence="5"/>
<dbReference type="UniPathway" id="UPA00050">
    <property type="reaction ID" value="UER00063"/>
</dbReference>
<evidence type="ECO:0000256" key="15">
    <source>
        <dbReference type="PIRSR" id="PIRSR036497-1"/>
    </source>
</evidence>
<organism evidence="19 20">
    <name type="scientific">Brevibacterium marinum</name>
    <dbReference type="NCBI Taxonomy" id="418643"/>
    <lineage>
        <taxon>Bacteria</taxon>
        <taxon>Bacillati</taxon>
        <taxon>Actinomycetota</taxon>
        <taxon>Actinomycetes</taxon>
        <taxon>Micrococcales</taxon>
        <taxon>Brevibacteriaceae</taxon>
        <taxon>Brevibacterium</taxon>
    </lineage>
</organism>
<evidence type="ECO:0000256" key="12">
    <source>
        <dbReference type="ARBA" id="ARBA00044930"/>
    </source>
</evidence>
<dbReference type="AlphaFoldDB" id="A0A846S4H2"/>
<feature type="binding site" evidence="16">
    <location>
        <position position="117"/>
    </location>
    <ligand>
        <name>NADPH</name>
        <dbReference type="ChEBI" id="CHEBI:57783"/>
    </ligand>
</feature>
<feature type="domain" description="Aspartate/homoserine dehydrogenase NAD-binding" evidence="18">
    <location>
        <begin position="10"/>
        <end position="140"/>
    </location>
</feature>
<keyword evidence="11" id="KW-0486">Methionine biosynthesis</keyword>
<evidence type="ECO:0000259" key="17">
    <source>
        <dbReference type="Pfam" id="PF00742"/>
    </source>
</evidence>
<keyword evidence="10" id="KW-0915">Sodium</keyword>
<sequence length="340" mass="36124">MKTLRVAITGVGNVGSRIGGALEERAPEFARRFNADVRVVGVSASTEGLIDGSGISGERIAGRTDFVSGLTGQRFFDELEADVLIEAGPSNYVDGAPGLSHLEAALEGSMDVICVSKGALVVAGDDIYRRAAEAERQVRVSGAAASAMPTVDFLTYDLAGAQVTRFEALLTGTTTFVLDTMYRHGWDLDDAVAEAQESGIAEPQPEFDVDGWDTAAKLVVIARAVFNAGIPIESVPRQSVKNVNEEQIDCWKQHDIVPRLVGILELDDSDRVTASVQVKCYPKSHPFSLAEGSMKAVNVSTKRMGDYSLLGGASSLDATAAAAIKDLEHILTCRMSSSVQ</sequence>
<dbReference type="GO" id="GO:0050661">
    <property type="term" value="F:NADP binding"/>
    <property type="evidence" value="ECO:0007669"/>
    <property type="project" value="InterPro"/>
</dbReference>
<name>A0A846S4H2_9MICO</name>
<proteinExistence type="inferred from homology"/>
<accession>A0A846S4H2</accession>
<comment type="catalytic activity">
    <reaction evidence="13">
        <text>L-homoserine + NADP(+) = L-aspartate 4-semialdehyde + NADPH + H(+)</text>
        <dbReference type="Rhea" id="RHEA:15761"/>
        <dbReference type="ChEBI" id="CHEBI:15378"/>
        <dbReference type="ChEBI" id="CHEBI:57476"/>
        <dbReference type="ChEBI" id="CHEBI:57783"/>
        <dbReference type="ChEBI" id="CHEBI:58349"/>
        <dbReference type="ChEBI" id="CHEBI:537519"/>
        <dbReference type="EC" id="1.1.1.3"/>
    </reaction>
    <physiologicalReaction direction="right-to-left" evidence="13">
        <dbReference type="Rhea" id="RHEA:15763"/>
    </physiologicalReaction>
</comment>
<evidence type="ECO:0000256" key="2">
    <source>
        <dbReference type="ARBA" id="ARBA00005056"/>
    </source>
</evidence>
<reference evidence="19 20" key="1">
    <citation type="submission" date="2020-03" db="EMBL/GenBank/DDBJ databases">
        <title>Sequencing the genomes of 1000 actinobacteria strains.</title>
        <authorList>
            <person name="Klenk H.-P."/>
        </authorList>
    </citation>
    <scope>NUCLEOTIDE SEQUENCE [LARGE SCALE GENOMIC DNA]</scope>
    <source>
        <strain evidence="19 20">DSM 18964</strain>
    </source>
</reference>
<protein>
    <recommendedName>
        <fullName evidence="6">Homoserine dehydrogenase</fullName>
        <ecNumber evidence="5">1.1.1.3</ecNumber>
    </recommendedName>
</protein>
<dbReference type="Gene3D" id="3.30.360.10">
    <property type="entry name" value="Dihydrodipicolinate Reductase, domain 2"/>
    <property type="match status" value="1"/>
</dbReference>
<dbReference type="InterPro" id="IPR001342">
    <property type="entry name" value="HDH_cat"/>
</dbReference>
<evidence type="ECO:0000256" key="13">
    <source>
        <dbReference type="ARBA" id="ARBA00048841"/>
    </source>
</evidence>
<evidence type="ECO:0000313" key="20">
    <source>
        <dbReference type="Proteomes" id="UP000576792"/>
    </source>
</evidence>
<keyword evidence="7" id="KW-0028">Amino-acid biosynthesis</keyword>
<comment type="pathway">
    <text evidence="3">Amino-acid biosynthesis; L-methionine biosynthesis via de novo pathway; L-homoserine from L-aspartate: step 3/3.</text>
</comment>
<keyword evidence="9 19" id="KW-0560">Oxidoreductase</keyword>
<evidence type="ECO:0000256" key="16">
    <source>
        <dbReference type="PIRSR" id="PIRSR036497-2"/>
    </source>
</evidence>
<keyword evidence="16" id="KW-0521">NADP</keyword>
<dbReference type="RefSeq" id="WP_167950781.1">
    <property type="nucleotide sequence ID" value="NZ_BAAAPQ010000004.1"/>
</dbReference>
<dbReference type="GO" id="GO:0009088">
    <property type="term" value="P:threonine biosynthetic process"/>
    <property type="evidence" value="ECO:0007669"/>
    <property type="project" value="UniProtKB-UniPathway"/>
</dbReference>
<dbReference type="Gene3D" id="3.40.50.720">
    <property type="entry name" value="NAD(P)-binding Rossmann-like Domain"/>
    <property type="match status" value="1"/>
</dbReference>
<comment type="catalytic activity">
    <reaction evidence="14">
        <text>L-homoserine + NAD(+) = L-aspartate 4-semialdehyde + NADH + H(+)</text>
        <dbReference type="Rhea" id="RHEA:15757"/>
        <dbReference type="ChEBI" id="CHEBI:15378"/>
        <dbReference type="ChEBI" id="CHEBI:57476"/>
        <dbReference type="ChEBI" id="CHEBI:57540"/>
        <dbReference type="ChEBI" id="CHEBI:57945"/>
        <dbReference type="ChEBI" id="CHEBI:537519"/>
        <dbReference type="EC" id="1.1.1.3"/>
    </reaction>
    <physiologicalReaction direction="right-to-left" evidence="14">
        <dbReference type="Rhea" id="RHEA:15759"/>
    </physiologicalReaction>
</comment>
<dbReference type="GO" id="GO:0009086">
    <property type="term" value="P:methionine biosynthetic process"/>
    <property type="evidence" value="ECO:0007669"/>
    <property type="project" value="UniProtKB-KW"/>
</dbReference>
<gene>
    <name evidence="19" type="ORF">BKA07_002026</name>
</gene>
<dbReference type="PANTHER" id="PTHR43331:SF1">
    <property type="entry name" value="HOMOSERINE DEHYDROGENASE"/>
    <property type="match status" value="1"/>
</dbReference>
<evidence type="ECO:0000256" key="7">
    <source>
        <dbReference type="ARBA" id="ARBA00022605"/>
    </source>
</evidence>
<feature type="binding site" evidence="16">
    <location>
        <begin position="10"/>
        <end position="15"/>
    </location>
    <ligand>
        <name>NADP(+)</name>
        <dbReference type="ChEBI" id="CHEBI:58349"/>
    </ligand>
</feature>
<evidence type="ECO:0000256" key="9">
    <source>
        <dbReference type="ARBA" id="ARBA00023002"/>
    </source>
</evidence>
<comment type="similarity">
    <text evidence="4">Belongs to the homoserine dehydrogenase family.</text>
</comment>
<feature type="domain" description="Homoserine dehydrogenase catalytic" evidence="17">
    <location>
        <begin position="149"/>
        <end position="327"/>
    </location>
</feature>
<comment type="cofactor">
    <cofactor evidence="1">
        <name>a metal cation</name>
        <dbReference type="ChEBI" id="CHEBI:25213"/>
    </cofactor>
</comment>
<feature type="binding site" evidence="16">
    <location>
        <position position="202"/>
    </location>
    <ligand>
        <name>L-homoserine</name>
        <dbReference type="ChEBI" id="CHEBI:57476"/>
    </ligand>
</feature>
<dbReference type="InterPro" id="IPR005106">
    <property type="entry name" value="Asp/hSer_DH_NAD-bd"/>
</dbReference>
<evidence type="ECO:0000256" key="5">
    <source>
        <dbReference type="ARBA" id="ARBA00013213"/>
    </source>
</evidence>
<feature type="active site" description="Proton donor" evidence="15">
    <location>
        <position position="217"/>
    </location>
</feature>
<dbReference type="Pfam" id="PF03447">
    <property type="entry name" value="NAD_binding_3"/>
    <property type="match status" value="1"/>
</dbReference>
<comment type="pathway">
    <text evidence="2">Amino-acid biosynthesis; L-threonine biosynthesis; L-threonine from L-aspartate: step 3/5.</text>
</comment>
<evidence type="ECO:0000256" key="10">
    <source>
        <dbReference type="ARBA" id="ARBA00023053"/>
    </source>
</evidence>
<dbReference type="PANTHER" id="PTHR43331">
    <property type="entry name" value="HOMOSERINE DEHYDROGENASE"/>
    <property type="match status" value="1"/>
</dbReference>
<dbReference type="PIRSF" id="PIRSF036497">
    <property type="entry name" value="HDH_short"/>
    <property type="match status" value="1"/>
</dbReference>
<evidence type="ECO:0000256" key="1">
    <source>
        <dbReference type="ARBA" id="ARBA00001920"/>
    </source>
</evidence>
<evidence type="ECO:0000259" key="18">
    <source>
        <dbReference type="Pfam" id="PF03447"/>
    </source>
</evidence>
<evidence type="ECO:0000256" key="8">
    <source>
        <dbReference type="ARBA" id="ARBA00022697"/>
    </source>
</evidence>
<evidence type="ECO:0000256" key="14">
    <source>
        <dbReference type="ARBA" id="ARBA00049031"/>
    </source>
</evidence>